<evidence type="ECO:0000313" key="3">
    <source>
        <dbReference type="Proteomes" id="UP000712600"/>
    </source>
</evidence>
<dbReference type="Proteomes" id="UP000712600">
    <property type="component" value="Unassembled WGS sequence"/>
</dbReference>
<feature type="compositionally biased region" description="Acidic residues" evidence="1">
    <location>
        <begin position="92"/>
        <end position="104"/>
    </location>
</feature>
<proteinExistence type="predicted"/>
<protein>
    <submittedName>
        <fullName evidence="2">Uncharacterized protein</fullName>
    </submittedName>
</protein>
<feature type="compositionally biased region" description="Basic and acidic residues" evidence="1">
    <location>
        <begin position="109"/>
        <end position="118"/>
    </location>
</feature>
<feature type="region of interest" description="Disordered" evidence="1">
    <location>
        <begin position="44"/>
        <end position="118"/>
    </location>
</feature>
<name>A0A8S9NYS7_BRACR</name>
<accession>A0A8S9NYS7</accession>
<evidence type="ECO:0000256" key="1">
    <source>
        <dbReference type="SAM" id="MobiDB-lite"/>
    </source>
</evidence>
<sequence length="118" mass="13381">MLPVVLSLQSSLFPSGSSPQKKHQIERYERIRWFWWRVSFKWHRGDVHGGGSRGGRSWSCNGGDRGDAWRSRDGGDAGRSRHRGVRGRVETEETEDGFATEETEGGIAIERKKSPKEP</sequence>
<evidence type="ECO:0000313" key="2">
    <source>
        <dbReference type="EMBL" id="KAF3507171.1"/>
    </source>
</evidence>
<gene>
    <name evidence="2" type="ORF">F2Q69_00008874</name>
</gene>
<reference evidence="2" key="1">
    <citation type="submission" date="2019-12" db="EMBL/GenBank/DDBJ databases">
        <title>Genome sequencing and annotation of Brassica cretica.</title>
        <authorList>
            <person name="Studholme D.J."/>
            <person name="Sarris P."/>
        </authorList>
    </citation>
    <scope>NUCLEOTIDE SEQUENCE</scope>
    <source>
        <strain evidence="2">PFS-109/04</strain>
        <tissue evidence="2">Leaf</tissue>
    </source>
</reference>
<feature type="compositionally biased region" description="Basic and acidic residues" evidence="1">
    <location>
        <begin position="64"/>
        <end position="79"/>
    </location>
</feature>
<comment type="caution">
    <text evidence="2">The sequence shown here is derived from an EMBL/GenBank/DDBJ whole genome shotgun (WGS) entry which is preliminary data.</text>
</comment>
<dbReference type="AlphaFoldDB" id="A0A8S9NYS7"/>
<organism evidence="2 3">
    <name type="scientific">Brassica cretica</name>
    <name type="common">Mustard</name>
    <dbReference type="NCBI Taxonomy" id="69181"/>
    <lineage>
        <taxon>Eukaryota</taxon>
        <taxon>Viridiplantae</taxon>
        <taxon>Streptophyta</taxon>
        <taxon>Embryophyta</taxon>
        <taxon>Tracheophyta</taxon>
        <taxon>Spermatophyta</taxon>
        <taxon>Magnoliopsida</taxon>
        <taxon>eudicotyledons</taxon>
        <taxon>Gunneridae</taxon>
        <taxon>Pentapetalae</taxon>
        <taxon>rosids</taxon>
        <taxon>malvids</taxon>
        <taxon>Brassicales</taxon>
        <taxon>Brassicaceae</taxon>
        <taxon>Brassiceae</taxon>
        <taxon>Brassica</taxon>
    </lineage>
</organism>
<dbReference type="EMBL" id="QGKX02001521">
    <property type="protein sequence ID" value="KAF3507171.1"/>
    <property type="molecule type" value="Genomic_DNA"/>
</dbReference>